<keyword evidence="5" id="KW-1185">Reference proteome</keyword>
<dbReference type="AlphaFoldDB" id="A0A8I1DCM4"/>
<organism evidence="4 5">
    <name type="scientific">Thermoactinomyces intermedius</name>
    <dbReference type="NCBI Taxonomy" id="2024"/>
    <lineage>
        <taxon>Bacteria</taxon>
        <taxon>Bacillati</taxon>
        <taxon>Bacillota</taxon>
        <taxon>Bacilli</taxon>
        <taxon>Bacillales</taxon>
        <taxon>Thermoactinomycetaceae</taxon>
        <taxon>Thermoactinomyces</taxon>
    </lineage>
</organism>
<dbReference type="InterPro" id="IPR029063">
    <property type="entry name" value="SAM-dependent_MTases_sf"/>
</dbReference>
<reference evidence="4 5" key="1">
    <citation type="submission" date="2020-12" db="EMBL/GenBank/DDBJ databases">
        <title>WGS of Thermoactinomyces spp.</title>
        <authorList>
            <person name="Cheng K."/>
        </authorList>
    </citation>
    <scope>NUCLEOTIDE SEQUENCE [LARGE SCALE GENOMIC DNA]</scope>
    <source>
        <strain evidence="5">CICC 10671\DSM 43846</strain>
    </source>
</reference>
<dbReference type="GO" id="GO:0008757">
    <property type="term" value="F:S-adenosylmethionine-dependent methyltransferase activity"/>
    <property type="evidence" value="ECO:0007669"/>
    <property type="project" value="InterPro"/>
</dbReference>
<evidence type="ECO:0000256" key="2">
    <source>
        <dbReference type="ARBA" id="ARBA00022679"/>
    </source>
</evidence>
<evidence type="ECO:0000313" key="4">
    <source>
        <dbReference type="EMBL" id="MBH8595648.1"/>
    </source>
</evidence>
<dbReference type="Proteomes" id="UP000633619">
    <property type="component" value="Unassembled WGS sequence"/>
</dbReference>
<evidence type="ECO:0000313" key="5">
    <source>
        <dbReference type="Proteomes" id="UP000633619"/>
    </source>
</evidence>
<dbReference type="SUPFAM" id="SSF53335">
    <property type="entry name" value="S-adenosyl-L-methionine-dependent methyltransferases"/>
    <property type="match status" value="1"/>
</dbReference>
<feature type="domain" description="Methyltransferase small" evidence="3">
    <location>
        <begin position="28"/>
        <end position="195"/>
    </location>
</feature>
<gene>
    <name evidence="4" type="ORF">I8U20_09930</name>
</gene>
<dbReference type="PANTHER" id="PTHR47816">
    <property type="entry name" value="RIBOSOMAL RNA SMALL SUBUNIT METHYLTRANSFERASE C"/>
    <property type="match status" value="1"/>
</dbReference>
<dbReference type="Gene3D" id="3.40.50.150">
    <property type="entry name" value="Vaccinia Virus protein VP39"/>
    <property type="match status" value="1"/>
</dbReference>
<dbReference type="InterPro" id="IPR007848">
    <property type="entry name" value="Small_mtfrase_dom"/>
</dbReference>
<dbReference type="PANTHER" id="PTHR47816:SF4">
    <property type="entry name" value="RIBOSOMAL RNA SMALL SUBUNIT METHYLTRANSFERASE C"/>
    <property type="match status" value="1"/>
</dbReference>
<keyword evidence="2 4" id="KW-0808">Transferase</keyword>
<proteinExistence type="predicted"/>
<accession>A0A8I1DCM4</accession>
<protein>
    <submittedName>
        <fullName evidence="4">Class I SAM-dependent methyltransferase</fullName>
    </submittedName>
</protein>
<dbReference type="Pfam" id="PF05175">
    <property type="entry name" value="MTS"/>
    <property type="match status" value="1"/>
</dbReference>
<evidence type="ECO:0000259" key="3">
    <source>
        <dbReference type="Pfam" id="PF05175"/>
    </source>
</evidence>
<dbReference type="EMBL" id="JAECVW010000005">
    <property type="protein sequence ID" value="MBH8595648.1"/>
    <property type="molecule type" value="Genomic_DNA"/>
</dbReference>
<dbReference type="RefSeq" id="WP_181732403.1">
    <property type="nucleotide sequence ID" value="NZ_JACEIR010000007.1"/>
</dbReference>
<dbReference type="GO" id="GO:0032259">
    <property type="term" value="P:methylation"/>
    <property type="evidence" value="ECO:0007669"/>
    <property type="project" value="UniProtKB-KW"/>
</dbReference>
<name>A0A8I1DCM4_THEIN</name>
<keyword evidence="1 4" id="KW-0489">Methyltransferase</keyword>
<evidence type="ECO:0000256" key="1">
    <source>
        <dbReference type="ARBA" id="ARBA00022603"/>
    </source>
</evidence>
<sequence length="200" mass="22031">MADHYFSRQPESKSEEREIQAVLSGISFRFQTDAGVFSKKGIDFGSRLLIESAEIEPESAVLDLGCGYGPVGIAVSKTVPDVKVTMVDVNERAVQLAKANAALNQADGRVEILVSDGFSQLQGRKFDHILLNPPIRAGKSTIYRLFKEASDALHPGGSLWIVIRKQQGAESAKKELEQLFADVEVVRKKKGYVIIRSRKD</sequence>
<dbReference type="CDD" id="cd02440">
    <property type="entry name" value="AdoMet_MTases"/>
    <property type="match status" value="1"/>
</dbReference>
<comment type="caution">
    <text evidence="4">The sequence shown here is derived from an EMBL/GenBank/DDBJ whole genome shotgun (WGS) entry which is preliminary data.</text>
</comment>
<dbReference type="InterPro" id="IPR046977">
    <property type="entry name" value="RsmC/RlmG"/>
</dbReference>